<dbReference type="GO" id="GO:0000976">
    <property type="term" value="F:transcription cis-regulatory region binding"/>
    <property type="evidence" value="ECO:0007669"/>
    <property type="project" value="UniProtKB-ARBA"/>
</dbReference>
<comment type="caution">
    <text evidence="11">The sequence shown here is derived from an EMBL/GenBank/DDBJ whole genome shotgun (WGS) entry which is preliminary data.</text>
</comment>
<dbReference type="Pfam" id="PF00847">
    <property type="entry name" value="AP2"/>
    <property type="match status" value="1"/>
</dbReference>
<accession>A0A7J6GTC2</accession>
<dbReference type="PANTHER" id="PTHR31657:SF87">
    <property type="entry name" value="ETHYLENE-RESPONSIVE TRANSCRIPTION FACTOR RAP2-13"/>
    <property type="match status" value="1"/>
</dbReference>
<evidence type="ECO:0000256" key="4">
    <source>
        <dbReference type="ARBA" id="ARBA00023125"/>
    </source>
</evidence>
<keyword evidence="2" id="KW-0936">Ethylene signaling pathway</keyword>
<dbReference type="SMART" id="SM00380">
    <property type="entry name" value="AP2"/>
    <property type="match status" value="1"/>
</dbReference>
<evidence type="ECO:0000256" key="5">
    <source>
        <dbReference type="ARBA" id="ARBA00023159"/>
    </source>
</evidence>
<keyword evidence="13" id="KW-1185">Reference proteome</keyword>
<keyword evidence="5" id="KW-0010">Activator</keyword>
<dbReference type="EMBL" id="JAATIQ010000775">
    <property type="protein sequence ID" value="KAF4347731.1"/>
    <property type="molecule type" value="Genomic_DNA"/>
</dbReference>
<evidence type="ECO:0000313" key="12">
    <source>
        <dbReference type="Proteomes" id="UP000525078"/>
    </source>
</evidence>
<evidence type="ECO:0000256" key="2">
    <source>
        <dbReference type="ARBA" id="ARBA00022745"/>
    </source>
</evidence>
<sequence length="110" mass="12917">MKQVGSPPKPTKLYRGVRQRHWGKWVAEIRLRKNRTRLWLGTFDTVEEAALAYDRATYKLIGDFARLNFPHLCHHGSAKFGDFKPLYSSVDVKLQAICQNLAKSQTQWWW</sequence>
<dbReference type="GO" id="GO:0003700">
    <property type="term" value="F:DNA-binding transcription factor activity"/>
    <property type="evidence" value="ECO:0007669"/>
    <property type="project" value="InterPro"/>
</dbReference>
<evidence type="ECO:0000256" key="8">
    <source>
        <dbReference type="ARBA" id="ARBA00024343"/>
    </source>
</evidence>
<organism evidence="11 12">
    <name type="scientific">Cannabis sativa</name>
    <name type="common">Hemp</name>
    <name type="synonym">Marijuana</name>
    <dbReference type="NCBI Taxonomy" id="3483"/>
    <lineage>
        <taxon>Eukaryota</taxon>
        <taxon>Viridiplantae</taxon>
        <taxon>Streptophyta</taxon>
        <taxon>Embryophyta</taxon>
        <taxon>Tracheophyta</taxon>
        <taxon>Spermatophyta</taxon>
        <taxon>Magnoliopsida</taxon>
        <taxon>eudicotyledons</taxon>
        <taxon>Gunneridae</taxon>
        <taxon>Pentapetalae</taxon>
        <taxon>rosids</taxon>
        <taxon>fabids</taxon>
        <taxon>Rosales</taxon>
        <taxon>Cannabaceae</taxon>
        <taxon>Cannabis</taxon>
    </lineage>
</organism>
<evidence type="ECO:0000256" key="6">
    <source>
        <dbReference type="ARBA" id="ARBA00023163"/>
    </source>
</evidence>
<keyword evidence="6" id="KW-0804">Transcription</keyword>
<dbReference type="FunFam" id="3.30.730.10:FF:000001">
    <property type="entry name" value="Ethylene-responsive transcription factor 2"/>
    <property type="match status" value="1"/>
</dbReference>
<feature type="domain" description="AP2/ERF" evidence="9">
    <location>
        <begin position="13"/>
        <end position="70"/>
    </location>
</feature>
<dbReference type="AlphaFoldDB" id="A0A7J6GTC2"/>
<dbReference type="InterPro" id="IPR001471">
    <property type="entry name" value="AP2/ERF_dom"/>
</dbReference>
<evidence type="ECO:0000313" key="10">
    <source>
        <dbReference type="EMBL" id="KAF4347731.1"/>
    </source>
</evidence>
<dbReference type="InterPro" id="IPR051758">
    <property type="entry name" value="ERF/AP2-like"/>
</dbReference>
<comment type="subcellular location">
    <subcellularLocation>
        <location evidence="1">Nucleus</location>
    </subcellularLocation>
</comment>
<proteinExistence type="inferred from homology"/>
<dbReference type="PROSITE" id="PS51032">
    <property type="entry name" value="AP2_ERF"/>
    <property type="match status" value="1"/>
</dbReference>
<evidence type="ECO:0000313" key="13">
    <source>
        <dbReference type="Proteomes" id="UP000583929"/>
    </source>
</evidence>
<dbReference type="InterPro" id="IPR016177">
    <property type="entry name" value="DNA-bd_dom_sf"/>
</dbReference>
<dbReference type="PRINTS" id="PR00367">
    <property type="entry name" value="ETHRSPELEMNT"/>
</dbReference>
<dbReference type="GO" id="GO:0005634">
    <property type="term" value="C:nucleus"/>
    <property type="evidence" value="ECO:0007669"/>
    <property type="project" value="UniProtKB-SubCell"/>
</dbReference>
<dbReference type="PANTHER" id="PTHR31657">
    <property type="entry name" value="ETHYLENE-RESPONSIVE TRANSCRIPTION FACTOR ERF061"/>
    <property type="match status" value="1"/>
</dbReference>
<evidence type="ECO:0000313" key="11">
    <source>
        <dbReference type="EMBL" id="KAF4386196.1"/>
    </source>
</evidence>
<dbReference type="EMBL" id="JAATIP010000043">
    <property type="protein sequence ID" value="KAF4386196.1"/>
    <property type="molecule type" value="Genomic_DNA"/>
</dbReference>
<comment type="similarity">
    <text evidence="8">Belongs to the AP2/ERF transcription factor family. ERF subfamily.</text>
</comment>
<evidence type="ECO:0000259" key="9">
    <source>
        <dbReference type="PROSITE" id="PS51032"/>
    </source>
</evidence>
<evidence type="ECO:0000256" key="7">
    <source>
        <dbReference type="ARBA" id="ARBA00023242"/>
    </source>
</evidence>
<evidence type="ECO:0000256" key="3">
    <source>
        <dbReference type="ARBA" id="ARBA00023015"/>
    </source>
</evidence>
<dbReference type="CDD" id="cd00018">
    <property type="entry name" value="AP2"/>
    <property type="match status" value="1"/>
</dbReference>
<dbReference type="SUPFAM" id="SSF54171">
    <property type="entry name" value="DNA-binding domain"/>
    <property type="match status" value="1"/>
</dbReference>
<keyword evidence="3" id="KW-0805">Transcription regulation</keyword>
<gene>
    <name evidence="11" type="ORF">F8388_016448</name>
    <name evidence="10" type="ORF">G4B88_017810</name>
</gene>
<dbReference type="InterPro" id="IPR036955">
    <property type="entry name" value="AP2/ERF_dom_sf"/>
</dbReference>
<evidence type="ECO:0000256" key="1">
    <source>
        <dbReference type="ARBA" id="ARBA00004123"/>
    </source>
</evidence>
<dbReference type="Proteomes" id="UP000583929">
    <property type="component" value="Unassembled WGS sequence"/>
</dbReference>
<reference evidence="12 13" key="1">
    <citation type="journal article" date="2020" name="bioRxiv">
        <title>Sequence and annotation of 42 cannabis genomes reveals extensive copy number variation in cannabinoid synthesis and pathogen resistance genes.</title>
        <authorList>
            <person name="Mckernan K.J."/>
            <person name="Helbert Y."/>
            <person name="Kane L.T."/>
            <person name="Ebling H."/>
            <person name="Zhang L."/>
            <person name="Liu B."/>
            <person name="Eaton Z."/>
            <person name="Mclaughlin S."/>
            <person name="Kingan S."/>
            <person name="Baybayan P."/>
            <person name="Concepcion G."/>
            <person name="Jordan M."/>
            <person name="Riva A."/>
            <person name="Barbazuk W."/>
            <person name="Harkins T."/>
        </authorList>
    </citation>
    <scope>NUCLEOTIDE SEQUENCE [LARGE SCALE GENOMIC DNA]</scope>
    <source>
        <strain evidence="12 13">cv. Jamaican Lion 4</strain>
        <strain evidence="10">Father</strain>
        <strain evidence="11">Mother</strain>
        <tissue evidence="11">Leaf</tissue>
    </source>
</reference>
<dbReference type="Proteomes" id="UP000525078">
    <property type="component" value="Unassembled WGS sequence"/>
</dbReference>
<keyword evidence="4" id="KW-0238">DNA-binding</keyword>
<dbReference type="GO" id="GO:0009873">
    <property type="term" value="P:ethylene-activated signaling pathway"/>
    <property type="evidence" value="ECO:0007669"/>
    <property type="project" value="UniProtKB-KW"/>
</dbReference>
<name>A0A7J6GTC2_CANSA</name>
<dbReference type="Gene3D" id="3.30.730.10">
    <property type="entry name" value="AP2/ERF domain"/>
    <property type="match status" value="1"/>
</dbReference>
<protein>
    <recommendedName>
        <fullName evidence="9">AP2/ERF domain-containing protein</fullName>
    </recommendedName>
</protein>
<keyword evidence="7" id="KW-0539">Nucleus</keyword>